<accession>C0ECE6</accession>
<gene>
    <name evidence="2" type="ORF">CLOSTMETH_01516</name>
</gene>
<comment type="caution">
    <text evidence="2">The sequence shown here is derived from an EMBL/GenBank/DDBJ whole genome shotgun (WGS) entry which is preliminary data.</text>
</comment>
<dbReference type="eggNOG" id="COG3655">
    <property type="taxonomic scope" value="Bacteria"/>
</dbReference>
<dbReference type="SUPFAM" id="SSF47413">
    <property type="entry name" value="lambda repressor-like DNA-binding domains"/>
    <property type="match status" value="1"/>
</dbReference>
<evidence type="ECO:0000313" key="2">
    <source>
        <dbReference type="EMBL" id="EEG30857.1"/>
    </source>
</evidence>
<dbReference type="STRING" id="537013.CLOSTMETH_01516"/>
<dbReference type="Pfam" id="PF01381">
    <property type="entry name" value="HTH_3"/>
    <property type="match status" value="1"/>
</dbReference>
<dbReference type="Gene3D" id="1.10.260.40">
    <property type="entry name" value="lambda repressor-like DNA-binding domains"/>
    <property type="match status" value="1"/>
</dbReference>
<dbReference type="InterPro" id="IPR001387">
    <property type="entry name" value="Cro/C1-type_HTH"/>
</dbReference>
<dbReference type="InterPro" id="IPR010982">
    <property type="entry name" value="Lambda_DNA-bd_dom_sf"/>
</dbReference>
<dbReference type="GO" id="GO:0003677">
    <property type="term" value="F:DNA binding"/>
    <property type="evidence" value="ECO:0007669"/>
    <property type="project" value="InterPro"/>
</dbReference>
<dbReference type="CDD" id="cd00093">
    <property type="entry name" value="HTH_XRE"/>
    <property type="match status" value="1"/>
</dbReference>
<reference evidence="2 3" key="1">
    <citation type="submission" date="2009-01" db="EMBL/GenBank/DDBJ databases">
        <authorList>
            <person name="Fulton L."/>
            <person name="Clifton S."/>
            <person name="Fulton B."/>
            <person name="Xu J."/>
            <person name="Minx P."/>
            <person name="Pepin K.H."/>
            <person name="Johnson M."/>
            <person name="Bhonagiri V."/>
            <person name="Nash W.E."/>
            <person name="Mardis E.R."/>
            <person name="Wilson R.K."/>
        </authorList>
    </citation>
    <scope>NUCLEOTIDE SEQUENCE [LARGE SCALE GENOMIC DNA]</scope>
    <source>
        <strain evidence="2 3">DSM 5476</strain>
    </source>
</reference>
<evidence type="ECO:0000313" key="3">
    <source>
        <dbReference type="Proteomes" id="UP000003340"/>
    </source>
</evidence>
<name>C0ECE6_9FIRM</name>
<dbReference type="EMBL" id="ACEC01000050">
    <property type="protein sequence ID" value="EEG30857.1"/>
    <property type="molecule type" value="Genomic_DNA"/>
</dbReference>
<keyword evidence="3" id="KW-1185">Reference proteome</keyword>
<feature type="domain" description="HTH cro/C1-type" evidence="1">
    <location>
        <begin position="1"/>
        <end position="39"/>
    </location>
</feature>
<dbReference type="AlphaFoldDB" id="C0ECE6"/>
<reference evidence="2 3" key="2">
    <citation type="submission" date="2009-02" db="EMBL/GenBank/DDBJ databases">
        <title>Draft genome sequence of Clostridium methylpentosum (DSM 5476).</title>
        <authorList>
            <person name="Sudarsanam P."/>
            <person name="Ley R."/>
            <person name="Guruge J."/>
            <person name="Turnbaugh P.J."/>
            <person name="Mahowald M."/>
            <person name="Liep D."/>
            <person name="Gordon J."/>
        </authorList>
    </citation>
    <scope>NUCLEOTIDE SEQUENCE [LARGE SCALE GENOMIC DNA]</scope>
    <source>
        <strain evidence="2 3">DSM 5476</strain>
    </source>
</reference>
<organism evidence="2 3">
    <name type="scientific">[Clostridium] methylpentosum DSM 5476</name>
    <dbReference type="NCBI Taxonomy" id="537013"/>
    <lineage>
        <taxon>Bacteria</taxon>
        <taxon>Bacillati</taxon>
        <taxon>Bacillota</taxon>
        <taxon>Clostridia</taxon>
        <taxon>Eubacteriales</taxon>
        <taxon>Oscillospiraceae</taxon>
        <taxon>Oscillospiraceae incertae sedis</taxon>
    </lineage>
</organism>
<dbReference type="PROSITE" id="PS50943">
    <property type="entry name" value="HTH_CROC1"/>
    <property type="match status" value="1"/>
</dbReference>
<sequence>MSGVTQSTLNNIVSGRNHSTTISTIKKLCDGLEISIIEFFQSELFEDLEQEVR</sequence>
<dbReference type="Proteomes" id="UP000003340">
    <property type="component" value="Unassembled WGS sequence"/>
</dbReference>
<evidence type="ECO:0000259" key="1">
    <source>
        <dbReference type="PROSITE" id="PS50943"/>
    </source>
</evidence>
<protein>
    <submittedName>
        <fullName evidence="2">Transcriptional regulator, Cro/CI family</fullName>
    </submittedName>
</protein>
<proteinExistence type="predicted"/>
<dbReference type="HOGENOM" id="CLU_3163981_0_0_9"/>